<sequence length="369" mass="42470">MDAFDFLETLPTATLERLFEDPWACQAIFQALPPLAQQFVMRLLPTNAVVPRKLLEQWVVHDPGDVKRLPLQFQVALRKLEGLRVFIQQEGGGYRPHPTFQKQLMYALSNLGGSPWESGRQYLPKDPDNTFAPADLERYARARWDSVLHYMVGSTAVQEPPQSVVDILLRTRLLQASGADSRALHITDTGYEFMLKDIHVQMWIFMLEYIRTLDNTGTLKQEDILQFLFQISYCQTGGFYAVADLTETQRLLLGDFIDFGLLFRKRPNSDRFYTTSLAVNLIFGGSTGQKRSHIPTERQLWIKAPSCSSWSRRISRFTPILRQLFTLPCSVSLLTLWRDYRTWQSGLSRARVCAQLSSTASRRNRFTTF</sequence>
<dbReference type="InParanoid" id="M4B9I3"/>
<dbReference type="PANTHER" id="PTHR13152:SF0">
    <property type="entry name" value="GENERAL TRANSCRIPTION FACTOR IIH SUBUNIT 4"/>
    <property type="match status" value="1"/>
</dbReference>
<evidence type="ECO:0000313" key="2">
    <source>
        <dbReference type="EnsemblProtists" id="HpaP802942"/>
    </source>
</evidence>
<accession>M4B9I3</accession>
<organism evidence="2 3">
    <name type="scientific">Hyaloperonospora arabidopsidis (strain Emoy2)</name>
    <name type="common">Downy mildew agent</name>
    <name type="synonym">Peronospora arabidopsidis</name>
    <dbReference type="NCBI Taxonomy" id="559515"/>
    <lineage>
        <taxon>Eukaryota</taxon>
        <taxon>Sar</taxon>
        <taxon>Stramenopiles</taxon>
        <taxon>Oomycota</taxon>
        <taxon>Peronosporomycetes</taxon>
        <taxon>Peronosporales</taxon>
        <taxon>Peronosporaceae</taxon>
        <taxon>Hyaloperonospora</taxon>
    </lineage>
</organism>
<dbReference type="Proteomes" id="UP000011713">
    <property type="component" value="Unassembled WGS sequence"/>
</dbReference>
<keyword evidence="1" id="KW-0804">Transcription</keyword>
<reference evidence="3" key="1">
    <citation type="journal article" date="2010" name="Science">
        <title>Signatures of adaptation to obligate biotrophy in the Hyaloperonospora arabidopsidis genome.</title>
        <authorList>
            <person name="Baxter L."/>
            <person name="Tripathy S."/>
            <person name="Ishaque N."/>
            <person name="Boot N."/>
            <person name="Cabral A."/>
            <person name="Kemen E."/>
            <person name="Thines M."/>
            <person name="Ah-Fong A."/>
            <person name="Anderson R."/>
            <person name="Badejoko W."/>
            <person name="Bittner-Eddy P."/>
            <person name="Boore J.L."/>
            <person name="Chibucos M.C."/>
            <person name="Coates M."/>
            <person name="Dehal P."/>
            <person name="Delehaunty K."/>
            <person name="Dong S."/>
            <person name="Downton P."/>
            <person name="Dumas B."/>
            <person name="Fabro G."/>
            <person name="Fronick C."/>
            <person name="Fuerstenberg S.I."/>
            <person name="Fulton L."/>
            <person name="Gaulin E."/>
            <person name="Govers F."/>
            <person name="Hughes L."/>
            <person name="Humphray S."/>
            <person name="Jiang R.H."/>
            <person name="Judelson H."/>
            <person name="Kamoun S."/>
            <person name="Kyung K."/>
            <person name="Meijer H."/>
            <person name="Minx P."/>
            <person name="Morris P."/>
            <person name="Nelson J."/>
            <person name="Phuntumart V."/>
            <person name="Qutob D."/>
            <person name="Rehmany A."/>
            <person name="Rougon-Cardoso A."/>
            <person name="Ryden P."/>
            <person name="Torto-Alalibo T."/>
            <person name="Studholme D."/>
            <person name="Wang Y."/>
            <person name="Win J."/>
            <person name="Wood J."/>
            <person name="Clifton S.W."/>
            <person name="Rogers J."/>
            <person name="Van den Ackerveken G."/>
            <person name="Jones J.D."/>
            <person name="McDowell J.M."/>
            <person name="Beynon J."/>
            <person name="Tyler B.M."/>
        </authorList>
    </citation>
    <scope>NUCLEOTIDE SEQUENCE [LARGE SCALE GENOMIC DNA]</scope>
    <source>
        <strain evidence="3">Emoy2</strain>
    </source>
</reference>
<dbReference type="GO" id="GO:0006289">
    <property type="term" value="P:nucleotide-excision repair"/>
    <property type="evidence" value="ECO:0007669"/>
    <property type="project" value="InterPro"/>
</dbReference>
<dbReference type="GO" id="GO:0000439">
    <property type="term" value="C:transcription factor TFIIH core complex"/>
    <property type="evidence" value="ECO:0007669"/>
    <property type="project" value="InterPro"/>
</dbReference>
<dbReference type="STRING" id="559515.M4B9I3"/>
<evidence type="ECO:0000256" key="1">
    <source>
        <dbReference type="RuleBase" id="RU364024"/>
    </source>
</evidence>
<keyword evidence="1" id="KW-0227">DNA damage</keyword>
<keyword evidence="3" id="KW-1185">Reference proteome</keyword>
<dbReference type="PANTHER" id="PTHR13152">
    <property type="entry name" value="TFIIH, POLYPEPTIDE 4"/>
    <property type="match status" value="1"/>
</dbReference>
<dbReference type="eggNOG" id="KOG3471">
    <property type="taxonomic scope" value="Eukaryota"/>
</dbReference>
<keyword evidence="1" id="KW-0805">Transcription regulation</keyword>
<dbReference type="InterPro" id="IPR004598">
    <property type="entry name" value="TFIIH_p52/Tfb2"/>
</dbReference>
<name>M4B9I3_HYAAE</name>
<dbReference type="VEuPathDB" id="FungiDB:HpaG802942"/>
<comment type="similarity">
    <text evidence="1">Belongs to the TFB2 family.</text>
</comment>
<evidence type="ECO:0000313" key="3">
    <source>
        <dbReference type="Proteomes" id="UP000011713"/>
    </source>
</evidence>
<keyword evidence="1" id="KW-0539">Nucleus</keyword>
<dbReference type="GO" id="GO:0005675">
    <property type="term" value="C:transcription factor TFIIH holo complex"/>
    <property type="evidence" value="ECO:0007669"/>
    <property type="project" value="TreeGrafter"/>
</dbReference>
<dbReference type="HOGENOM" id="CLU_751116_0_0_1"/>
<keyword evidence="1" id="KW-0234">DNA repair</keyword>
<dbReference type="EMBL" id="JH598031">
    <property type="status" value="NOT_ANNOTATED_CDS"/>
    <property type="molecule type" value="Genomic_DNA"/>
</dbReference>
<dbReference type="AlphaFoldDB" id="M4B9I3"/>
<proteinExistence type="inferred from homology"/>
<reference evidence="2" key="2">
    <citation type="submission" date="2015-06" db="UniProtKB">
        <authorList>
            <consortium name="EnsemblProtists"/>
        </authorList>
    </citation>
    <scope>IDENTIFICATION</scope>
    <source>
        <strain evidence="2">Emoy2</strain>
    </source>
</reference>
<comment type="subcellular location">
    <subcellularLocation>
        <location evidence="1">Nucleus</location>
    </subcellularLocation>
</comment>
<dbReference type="Pfam" id="PF03849">
    <property type="entry name" value="Tfb2"/>
    <property type="match status" value="1"/>
</dbReference>
<dbReference type="GO" id="GO:0001671">
    <property type="term" value="F:ATPase activator activity"/>
    <property type="evidence" value="ECO:0007669"/>
    <property type="project" value="InterPro"/>
</dbReference>
<comment type="function">
    <text evidence="1">Component of the general transcription and DNA repair factor IIH (TFIIH) core complex which is involved in general and transcription-coupled nucleotide excision repair (NER) of damaged DNA.</text>
</comment>
<dbReference type="GO" id="GO:0003690">
    <property type="term" value="F:double-stranded DNA binding"/>
    <property type="evidence" value="ECO:0007669"/>
    <property type="project" value="TreeGrafter"/>
</dbReference>
<dbReference type="EnsemblProtists" id="HpaT802942">
    <property type="protein sequence ID" value="HpaP802942"/>
    <property type="gene ID" value="HpaG802942"/>
</dbReference>
<protein>
    <recommendedName>
        <fullName evidence="1">General transcription factor IIH subunit 4</fullName>
    </recommendedName>
</protein>